<dbReference type="AlphaFoldDB" id="A0A0A9YKN4"/>
<name>A0A0A9YKN4_LYGHE</name>
<proteinExistence type="predicted"/>
<reference evidence="1" key="2">
    <citation type="submission" date="2014-07" db="EMBL/GenBank/DDBJ databases">
        <authorList>
            <person name="Hull J."/>
        </authorList>
    </citation>
    <scope>NUCLEOTIDE SEQUENCE</scope>
</reference>
<dbReference type="EMBL" id="GBHO01009997">
    <property type="protein sequence ID" value="JAG33607.1"/>
    <property type="molecule type" value="Transcribed_RNA"/>
</dbReference>
<sequence length="105" mass="11696">NNTEPFNGSLSFLLRWLQSTERIMAIFIMSFFWIDMIFTTVTGQGPEQSNNITPEKFLATPGEFPYAVVIFNGGEMFAGVLATEDIIITACKNLKEVVSELIPLA</sequence>
<reference evidence="1" key="1">
    <citation type="journal article" date="2014" name="PLoS ONE">
        <title>Transcriptome-Based Identification of ABC Transporters in the Western Tarnished Plant Bug Lygus hesperus.</title>
        <authorList>
            <person name="Hull J.J."/>
            <person name="Chaney K."/>
            <person name="Geib S.M."/>
            <person name="Fabrick J.A."/>
            <person name="Brent C.S."/>
            <person name="Walsh D."/>
            <person name="Lavine L.C."/>
        </authorList>
    </citation>
    <scope>NUCLEOTIDE SEQUENCE</scope>
</reference>
<evidence type="ECO:0000313" key="1">
    <source>
        <dbReference type="EMBL" id="JAG33607.1"/>
    </source>
</evidence>
<gene>
    <name evidence="1" type="primary">aroC_3</name>
    <name evidence="1" type="ORF">CM83_9837</name>
</gene>
<feature type="non-terminal residue" evidence="1">
    <location>
        <position position="105"/>
    </location>
</feature>
<feature type="non-terminal residue" evidence="1">
    <location>
        <position position="1"/>
    </location>
</feature>
<accession>A0A0A9YKN4</accession>
<organism evidence="1">
    <name type="scientific">Lygus hesperus</name>
    <name type="common">Western plant bug</name>
    <dbReference type="NCBI Taxonomy" id="30085"/>
    <lineage>
        <taxon>Eukaryota</taxon>
        <taxon>Metazoa</taxon>
        <taxon>Ecdysozoa</taxon>
        <taxon>Arthropoda</taxon>
        <taxon>Hexapoda</taxon>
        <taxon>Insecta</taxon>
        <taxon>Pterygota</taxon>
        <taxon>Neoptera</taxon>
        <taxon>Paraneoptera</taxon>
        <taxon>Hemiptera</taxon>
        <taxon>Heteroptera</taxon>
        <taxon>Panheteroptera</taxon>
        <taxon>Cimicomorpha</taxon>
        <taxon>Miridae</taxon>
        <taxon>Mirini</taxon>
        <taxon>Lygus</taxon>
    </lineage>
</organism>
<protein>
    <submittedName>
        <fullName evidence="1">Chorismate synthase</fullName>
    </submittedName>
</protein>